<dbReference type="InterPro" id="IPR002686">
    <property type="entry name" value="Transposase_17"/>
</dbReference>
<dbReference type="InterPro" id="IPR036515">
    <property type="entry name" value="Transposase_17_sf"/>
</dbReference>
<dbReference type="Gene3D" id="3.30.70.1290">
    <property type="entry name" value="Transposase IS200-like"/>
    <property type="match status" value="1"/>
</dbReference>
<dbReference type="PANTHER" id="PTHR34322">
    <property type="entry name" value="TRANSPOSASE, Y1_TNP DOMAIN-CONTAINING"/>
    <property type="match status" value="1"/>
</dbReference>
<comment type="caution">
    <text evidence="2">The sequence shown here is derived from an EMBL/GenBank/DDBJ whole genome shotgun (WGS) entry which is preliminary data.</text>
</comment>
<name>A0A9D2DKP6_9ACTN</name>
<proteinExistence type="predicted"/>
<organism evidence="2 3">
    <name type="scientific">Candidatus Olsenella stercoravium</name>
    <dbReference type="NCBI Taxonomy" id="2838713"/>
    <lineage>
        <taxon>Bacteria</taxon>
        <taxon>Bacillati</taxon>
        <taxon>Actinomycetota</taxon>
        <taxon>Coriobacteriia</taxon>
        <taxon>Coriobacteriales</taxon>
        <taxon>Atopobiaceae</taxon>
        <taxon>Olsenella</taxon>
    </lineage>
</organism>
<dbReference type="Pfam" id="PF01797">
    <property type="entry name" value="Y1_Tnp"/>
    <property type="match status" value="1"/>
</dbReference>
<dbReference type="GO" id="GO:0006313">
    <property type="term" value="P:DNA transposition"/>
    <property type="evidence" value="ECO:0007669"/>
    <property type="project" value="InterPro"/>
</dbReference>
<dbReference type="Proteomes" id="UP000824029">
    <property type="component" value="Unassembled WGS sequence"/>
</dbReference>
<dbReference type="SUPFAM" id="SSF143422">
    <property type="entry name" value="Transposase IS200-like"/>
    <property type="match status" value="1"/>
</dbReference>
<dbReference type="GO" id="GO:0003677">
    <property type="term" value="F:DNA binding"/>
    <property type="evidence" value="ECO:0007669"/>
    <property type="project" value="InterPro"/>
</dbReference>
<reference evidence="2" key="2">
    <citation type="submission" date="2021-04" db="EMBL/GenBank/DDBJ databases">
        <authorList>
            <person name="Gilroy R."/>
        </authorList>
    </citation>
    <scope>NUCLEOTIDE SEQUENCE</scope>
    <source>
        <strain evidence="2">ChiHecolR3B27-1887</strain>
    </source>
</reference>
<dbReference type="SMART" id="SM01321">
    <property type="entry name" value="Y1_Tnp"/>
    <property type="match status" value="1"/>
</dbReference>
<gene>
    <name evidence="2" type="ORF">IAA22_06210</name>
</gene>
<evidence type="ECO:0000313" key="2">
    <source>
        <dbReference type="EMBL" id="HIZ18683.1"/>
    </source>
</evidence>
<dbReference type="GO" id="GO:0004803">
    <property type="term" value="F:transposase activity"/>
    <property type="evidence" value="ECO:0007669"/>
    <property type="project" value="InterPro"/>
</dbReference>
<accession>A0A9D2DKP6</accession>
<dbReference type="AlphaFoldDB" id="A0A9D2DKP6"/>
<evidence type="ECO:0000313" key="3">
    <source>
        <dbReference type="Proteomes" id="UP000824029"/>
    </source>
</evidence>
<feature type="non-terminal residue" evidence="2">
    <location>
        <position position="158"/>
    </location>
</feature>
<sequence length="158" mass="17656">MPRRARVKSESGFYHVIAKGSGGQNLFEGACDYRAFLELLVRACERGGARVIAYCLMSNHVHLLLEDPEDCLGEVMRSVLTGYAQRFNRCGDHIGHVFQQRFKSQPVETEGYLLQATRYIHDNPAKAGVCPAWSYPWSSYHEYVGVPGVADTSLVLGM</sequence>
<evidence type="ECO:0000259" key="1">
    <source>
        <dbReference type="SMART" id="SM01321"/>
    </source>
</evidence>
<dbReference type="PANTHER" id="PTHR34322:SF2">
    <property type="entry name" value="TRANSPOSASE IS200-LIKE DOMAIN-CONTAINING PROTEIN"/>
    <property type="match status" value="1"/>
</dbReference>
<reference evidence="2" key="1">
    <citation type="journal article" date="2021" name="PeerJ">
        <title>Extensive microbial diversity within the chicken gut microbiome revealed by metagenomics and culture.</title>
        <authorList>
            <person name="Gilroy R."/>
            <person name="Ravi A."/>
            <person name="Getino M."/>
            <person name="Pursley I."/>
            <person name="Horton D.L."/>
            <person name="Alikhan N.F."/>
            <person name="Baker D."/>
            <person name="Gharbi K."/>
            <person name="Hall N."/>
            <person name="Watson M."/>
            <person name="Adriaenssens E.M."/>
            <person name="Foster-Nyarko E."/>
            <person name="Jarju S."/>
            <person name="Secka A."/>
            <person name="Antonio M."/>
            <person name="Oren A."/>
            <person name="Chaudhuri R.R."/>
            <person name="La Ragione R."/>
            <person name="Hildebrand F."/>
            <person name="Pallen M.J."/>
        </authorList>
    </citation>
    <scope>NUCLEOTIDE SEQUENCE</scope>
    <source>
        <strain evidence="2">ChiHecolR3B27-1887</strain>
    </source>
</reference>
<protein>
    <submittedName>
        <fullName evidence="2">Transposase</fullName>
    </submittedName>
</protein>
<dbReference type="EMBL" id="DXBZ01000118">
    <property type="protein sequence ID" value="HIZ18683.1"/>
    <property type="molecule type" value="Genomic_DNA"/>
</dbReference>
<feature type="domain" description="Transposase IS200-like" evidence="1">
    <location>
        <begin position="9"/>
        <end position="123"/>
    </location>
</feature>